<dbReference type="GO" id="GO:0032049">
    <property type="term" value="P:cardiolipin biosynthetic process"/>
    <property type="evidence" value="ECO:0007669"/>
    <property type="project" value="UniProtKB-ARBA"/>
</dbReference>
<evidence type="ECO:0000259" key="2">
    <source>
        <dbReference type="PROSITE" id="PS50035"/>
    </source>
</evidence>
<organism evidence="3 4">
    <name type="scientific">Plectonema cf. radiosum LEGE 06105</name>
    <dbReference type="NCBI Taxonomy" id="945769"/>
    <lineage>
        <taxon>Bacteria</taxon>
        <taxon>Bacillati</taxon>
        <taxon>Cyanobacteriota</taxon>
        <taxon>Cyanophyceae</taxon>
        <taxon>Oscillatoriophycideae</taxon>
        <taxon>Oscillatoriales</taxon>
        <taxon>Microcoleaceae</taxon>
        <taxon>Plectonema</taxon>
    </lineage>
</organism>
<evidence type="ECO:0000313" key="3">
    <source>
        <dbReference type="EMBL" id="MBE9217161.1"/>
    </source>
</evidence>
<dbReference type="SUPFAM" id="SSF56024">
    <property type="entry name" value="Phospholipase D/nuclease"/>
    <property type="match status" value="2"/>
</dbReference>
<dbReference type="PANTHER" id="PTHR21248">
    <property type="entry name" value="CARDIOLIPIN SYNTHASE"/>
    <property type="match status" value="1"/>
</dbReference>
<keyword evidence="4" id="KW-1185">Reference proteome</keyword>
<feature type="domain" description="PLD phosphodiesterase" evidence="2">
    <location>
        <begin position="338"/>
        <end position="365"/>
    </location>
</feature>
<gene>
    <name evidence="3" type="ORF">IQ247_31685</name>
</gene>
<name>A0A8J7F5T3_9CYAN</name>
<dbReference type="Pfam" id="PF13091">
    <property type="entry name" value="PLDc_2"/>
    <property type="match status" value="2"/>
</dbReference>
<dbReference type="PROSITE" id="PS50035">
    <property type="entry name" value="PLD"/>
    <property type="match status" value="2"/>
</dbReference>
<protein>
    <submittedName>
        <fullName evidence="3">Cardiolipin synthase B</fullName>
    </submittedName>
</protein>
<reference evidence="3" key="1">
    <citation type="submission" date="2020-10" db="EMBL/GenBank/DDBJ databases">
        <authorList>
            <person name="Castelo-Branco R."/>
            <person name="Eusebio N."/>
            <person name="Adriana R."/>
            <person name="Vieira A."/>
            <person name="Brugerolle De Fraissinette N."/>
            <person name="Rezende De Castro R."/>
            <person name="Schneider M.P."/>
            <person name="Vasconcelos V."/>
            <person name="Leao P.N."/>
        </authorList>
    </citation>
    <scope>NUCLEOTIDE SEQUENCE</scope>
    <source>
        <strain evidence="3">LEGE 06105</strain>
    </source>
</reference>
<dbReference type="AlphaFoldDB" id="A0A8J7F5T3"/>
<feature type="domain" description="PLD phosphodiesterase" evidence="2">
    <location>
        <begin position="159"/>
        <end position="186"/>
    </location>
</feature>
<dbReference type="GO" id="GO:0030572">
    <property type="term" value="F:phosphatidyltransferase activity"/>
    <property type="evidence" value="ECO:0007669"/>
    <property type="project" value="UniProtKB-ARBA"/>
</dbReference>
<keyword evidence="1" id="KW-0812">Transmembrane</keyword>
<proteinExistence type="predicted"/>
<evidence type="ECO:0000256" key="1">
    <source>
        <dbReference type="SAM" id="Phobius"/>
    </source>
</evidence>
<accession>A0A8J7F5T3</accession>
<dbReference type="InterPro" id="IPR001736">
    <property type="entry name" value="PLipase_D/transphosphatidylase"/>
</dbReference>
<dbReference type="SMART" id="SM00155">
    <property type="entry name" value="PLDc"/>
    <property type="match status" value="2"/>
</dbReference>
<dbReference type="CDD" id="cd09110">
    <property type="entry name" value="PLDc_CLS_1"/>
    <property type="match status" value="1"/>
</dbReference>
<dbReference type="Proteomes" id="UP000620559">
    <property type="component" value="Unassembled WGS sequence"/>
</dbReference>
<comment type="caution">
    <text evidence="3">The sequence shown here is derived from an EMBL/GenBank/DDBJ whole genome shotgun (WGS) entry which is preliminary data.</text>
</comment>
<keyword evidence="1" id="KW-0472">Membrane</keyword>
<dbReference type="InterPro" id="IPR025202">
    <property type="entry name" value="PLD-like_dom"/>
</dbReference>
<keyword evidence="1" id="KW-1133">Transmembrane helix</keyword>
<feature type="transmembrane region" description="Helical" evidence="1">
    <location>
        <begin position="6"/>
        <end position="24"/>
    </location>
</feature>
<dbReference type="PANTHER" id="PTHR21248:SF22">
    <property type="entry name" value="PHOSPHOLIPASE D"/>
    <property type="match status" value="1"/>
</dbReference>
<dbReference type="Gene3D" id="3.30.870.10">
    <property type="entry name" value="Endonuclease Chain A"/>
    <property type="match status" value="2"/>
</dbReference>
<sequence>MELWWIGGIIFGGIVAIFLIFYFRGTFRQRIAYRFTNVPQPQDKRFALALASLSNSVPTTGNCTDFWVEAASIFTARQQAINNAEYSIHFETFIMTPGRRANEFAAAIAERAAAGVEVKLIVDHYGTKGLPKKYWRRLQAAGVDIKFFNSFNPRAPIDYLARTHRKLLIIDGKTALIGGAGISDFWDGQDDINNSGAWYDFEMRFEGAVVAVLEGMFMQHWAYLQGIADLDTRIFNPQPANHPEILVTAGDDPSYRASSIKALFQTSIYAASKRLWISSPYFVPDDNLKQALIAAKKRGVEVRILTNGSKSDKKFVYYAACEQYRPFLNAGIEINEYQPSMLHAKALLVDDCWISTGSANFDSRSFFHNDELDVSTSQPELVKNIEDLFLLGFSRCKQMNIARLHKRPIWQRLIGRAVLFFQSQL</sequence>
<dbReference type="EMBL" id="JADEWL010000276">
    <property type="protein sequence ID" value="MBE9217161.1"/>
    <property type="molecule type" value="Genomic_DNA"/>
</dbReference>
<dbReference type="RefSeq" id="WP_193926193.1">
    <property type="nucleotide sequence ID" value="NZ_JADEWL010000276.1"/>
</dbReference>
<evidence type="ECO:0000313" key="4">
    <source>
        <dbReference type="Proteomes" id="UP000620559"/>
    </source>
</evidence>
<dbReference type="CDD" id="cd09159">
    <property type="entry name" value="PLDc_ybhO_like_2"/>
    <property type="match status" value="1"/>
</dbReference>